<reference evidence="2 3" key="1">
    <citation type="submission" date="2013-09" db="EMBL/GenBank/DDBJ databases">
        <title>Corchorus capsularis genome sequencing.</title>
        <authorList>
            <person name="Alam M."/>
            <person name="Haque M.S."/>
            <person name="Islam M.S."/>
            <person name="Emdad E.M."/>
            <person name="Islam M.M."/>
            <person name="Ahmed B."/>
            <person name="Halim A."/>
            <person name="Hossen Q.M.M."/>
            <person name="Hossain M.Z."/>
            <person name="Ahmed R."/>
            <person name="Khan M.M."/>
            <person name="Islam R."/>
            <person name="Rashid M.M."/>
            <person name="Khan S.A."/>
            <person name="Rahman M.S."/>
            <person name="Alam M."/>
        </authorList>
    </citation>
    <scope>NUCLEOTIDE SEQUENCE [LARGE SCALE GENOMIC DNA]</scope>
    <source>
        <strain evidence="3">cv. CVL-1</strain>
        <tissue evidence="2">Whole seedling</tissue>
    </source>
</reference>
<evidence type="ECO:0000313" key="2">
    <source>
        <dbReference type="EMBL" id="OMO93354.1"/>
    </source>
</evidence>
<organism evidence="2 3">
    <name type="scientific">Corchorus capsularis</name>
    <name type="common">Jute</name>
    <dbReference type="NCBI Taxonomy" id="210143"/>
    <lineage>
        <taxon>Eukaryota</taxon>
        <taxon>Viridiplantae</taxon>
        <taxon>Streptophyta</taxon>
        <taxon>Embryophyta</taxon>
        <taxon>Tracheophyta</taxon>
        <taxon>Spermatophyta</taxon>
        <taxon>Magnoliopsida</taxon>
        <taxon>eudicotyledons</taxon>
        <taxon>Gunneridae</taxon>
        <taxon>Pentapetalae</taxon>
        <taxon>rosids</taxon>
        <taxon>malvids</taxon>
        <taxon>Malvales</taxon>
        <taxon>Malvaceae</taxon>
        <taxon>Grewioideae</taxon>
        <taxon>Apeibeae</taxon>
        <taxon>Corchorus</taxon>
    </lineage>
</organism>
<gene>
    <name evidence="2" type="ORF">CCACVL1_06533</name>
</gene>
<keyword evidence="3" id="KW-1185">Reference proteome</keyword>
<feature type="coiled-coil region" evidence="1">
    <location>
        <begin position="56"/>
        <end position="97"/>
    </location>
</feature>
<comment type="caution">
    <text evidence="2">The sequence shown here is derived from an EMBL/GenBank/DDBJ whole genome shotgun (WGS) entry which is preliminary data.</text>
</comment>
<keyword evidence="1" id="KW-0175">Coiled coil</keyword>
<protein>
    <submittedName>
        <fullName evidence="2">Kinesin-1-like protein</fullName>
    </submittedName>
</protein>
<dbReference type="Proteomes" id="UP000188268">
    <property type="component" value="Unassembled WGS sequence"/>
</dbReference>
<dbReference type="AlphaFoldDB" id="A0A1R3JEV5"/>
<proteinExistence type="predicted"/>
<dbReference type="EMBL" id="AWWV01008086">
    <property type="protein sequence ID" value="OMO93354.1"/>
    <property type="molecule type" value="Genomic_DNA"/>
</dbReference>
<accession>A0A1R3JEV5</accession>
<evidence type="ECO:0000313" key="3">
    <source>
        <dbReference type="Proteomes" id="UP000188268"/>
    </source>
</evidence>
<evidence type="ECO:0000256" key="1">
    <source>
        <dbReference type="SAM" id="Coils"/>
    </source>
</evidence>
<dbReference type="Gramene" id="OMO93354">
    <property type="protein sequence ID" value="OMO93354"/>
    <property type="gene ID" value="CCACVL1_06533"/>
</dbReference>
<name>A0A1R3JEV5_COCAP</name>
<sequence length="116" mass="13719">MGEDDEKCYYKGELGDDLDMKKVLEDFIERERKLQQVGDVPNHQVHALQDTPSSKIRELELQLSAANEKIKMFELRISVADEEKEQEKRINQELQHRLTEGDNLRKKHYIPSNHIF</sequence>